<evidence type="ECO:0000313" key="2">
    <source>
        <dbReference type="Proteomes" id="UP001153331"/>
    </source>
</evidence>
<keyword evidence="2" id="KW-1185">Reference proteome</keyword>
<gene>
    <name evidence="1" type="ORF">OPT61_g7033</name>
</gene>
<proteinExistence type="predicted"/>
<dbReference type="EMBL" id="JAPHNI010000545">
    <property type="protein sequence ID" value="KAJ8110009.1"/>
    <property type="molecule type" value="Genomic_DNA"/>
</dbReference>
<sequence length="254" mass="26419">MAERTGSLVFNVLWPDRNRRERDTSHPRLQEPRVIRAGPQIRRVNTGHVAERVAQRERDGLLLGRLAQRHADPAQHDVVDAEGEGDEDEDGDEAGGDVGGDGGDDEADDDDALADCDVPGTLVVAAGGVTHDDSHGGGEQVGRAGEGEGGGGVVAEGAYDGGQEALEADRRDVGVVHQAEDPGTPVGEGLAQSDPDAGGFLALRGVGCDAPVGELAFGLVQPAGLERVVWQEEKGGTCHTDGESALDDEEPVFE</sequence>
<evidence type="ECO:0000313" key="1">
    <source>
        <dbReference type="EMBL" id="KAJ8110009.1"/>
    </source>
</evidence>
<protein>
    <submittedName>
        <fullName evidence="1">Uncharacterized protein</fullName>
    </submittedName>
</protein>
<reference evidence="1" key="1">
    <citation type="submission" date="2022-11" db="EMBL/GenBank/DDBJ databases">
        <title>Genome Sequence of Boeremia exigua.</title>
        <authorList>
            <person name="Buettner E."/>
        </authorList>
    </citation>
    <scope>NUCLEOTIDE SEQUENCE</scope>
    <source>
        <strain evidence="1">CU02</strain>
    </source>
</reference>
<comment type="caution">
    <text evidence="1">The sequence shown here is derived from an EMBL/GenBank/DDBJ whole genome shotgun (WGS) entry which is preliminary data.</text>
</comment>
<accession>A0ACC2I4W6</accession>
<dbReference type="Proteomes" id="UP001153331">
    <property type="component" value="Unassembled WGS sequence"/>
</dbReference>
<organism evidence="1 2">
    <name type="scientific">Boeremia exigua</name>
    <dbReference type="NCBI Taxonomy" id="749465"/>
    <lineage>
        <taxon>Eukaryota</taxon>
        <taxon>Fungi</taxon>
        <taxon>Dikarya</taxon>
        <taxon>Ascomycota</taxon>
        <taxon>Pezizomycotina</taxon>
        <taxon>Dothideomycetes</taxon>
        <taxon>Pleosporomycetidae</taxon>
        <taxon>Pleosporales</taxon>
        <taxon>Pleosporineae</taxon>
        <taxon>Didymellaceae</taxon>
        <taxon>Boeremia</taxon>
    </lineage>
</organism>
<name>A0ACC2I4W6_9PLEO</name>